<evidence type="ECO:0000256" key="1">
    <source>
        <dbReference type="SAM" id="SignalP"/>
    </source>
</evidence>
<accession>A0A915PFK3</accession>
<evidence type="ECO:0000313" key="3">
    <source>
        <dbReference type="WBParaSite" id="sdigi.contig1.g33.t1"/>
    </source>
</evidence>
<dbReference type="AlphaFoldDB" id="A0A915PFK3"/>
<proteinExistence type="predicted"/>
<protein>
    <submittedName>
        <fullName evidence="3">Uncharacterized protein</fullName>
    </submittedName>
</protein>
<feature type="signal peptide" evidence="1">
    <location>
        <begin position="1"/>
        <end position="21"/>
    </location>
</feature>
<reference evidence="3" key="1">
    <citation type="submission" date="2022-11" db="UniProtKB">
        <authorList>
            <consortium name="WormBaseParasite"/>
        </authorList>
    </citation>
    <scope>IDENTIFICATION</scope>
</reference>
<name>A0A915PFK3_9BILA</name>
<sequence>MLLLGVLIFVALTVQLLKIRGESQSEDVWEGRKEIRQLDETTLSILWHEFENFYLDSANNDSLVVAVTAKESIVEWLEEKIGMKLPYWDYRMDSELTKAEDSSLLMMGICSQFDEATNDSLLVENLHDVENEINEQLLRIEQRCRSGALLTFLRQTFPLTNSKLLEIFRKFCNYQVRASRGDLEDEIFGKGCSRCETKNSNRWLFCHQNVHRCISKIIPNGNCMKFMNDSESCFQSTCHQGRCIQQEVMPVVKNPSNTEIRLNMSGNTTIAKNLLTYSERTSSLTRNFTLQMNSDMIPRNYTHIWGNDSIHARSSDREVLRNKCTLPESKSEQLNCTAVLEYNLSTALLKSSDLEKYYWINTSSVENKISCDKKIILTKKYLDKNRKKFRKKQTQKSRKKSKVEMNKIDIQKYAESIRFFQSDNNTFRENSPKNGRYQRKMEQLKGISKLPKRTVPCSTLSKCLKIGSDVGGVLKPYKKGMKLSANEEYEASGDKFYQILQTTTAVAALPQYVYFSITVIEGKPNRNNLLNQAVTSCNITLVGANMPYGFTEKIEGQLIQHTTSATVRTLNPELFGPLVEFNVIVTNHNGSLCQQKCLNNKGFYRQCKDRPIRLSSREFLAFSDPIEYHEKHTVMVAFASSAAPFSHPKFAFGMSVDRERLLSQEET</sequence>
<keyword evidence="1" id="KW-0732">Signal</keyword>
<evidence type="ECO:0000313" key="2">
    <source>
        <dbReference type="Proteomes" id="UP000887581"/>
    </source>
</evidence>
<dbReference type="WBParaSite" id="sdigi.contig1.g33.t1">
    <property type="protein sequence ID" value="sdigi.contig1.g33.t1"/>
    <property type="gene ID" value="sdigi.contig1.g33"/>
</dbReference>
<organism evidence="2 3">
    <name type="scientific">Setaria digitata</name>
    <dbReference type="NCBI Taxonomy" id="48799"/>
    <lineage>
        <taxon>Eukaryota</taxon>
        <taxon>Metazoa</taxon>
        <taxon>Ecdysozoa</taxon>
        <taxon>Nematoda</taxon>
        <taxon>Chromadorea</taxon>
        <taxon>Rhabditida</taxon>
        <taxon>Spirurina</taxon>
        <taxon>Spiruromorpha</taxon>
        <taxon>Filarioidea</taxon>
        <taxon>Setariidae</taxon>
        <taxon>Setaria</taxon>
    </lineage>
</organism>
<dbReference type="Proteomes" id="UP000887581">
    <property type="component" value="Unplaced"/>
</dbReference>
<keyword evidence="2" id="KW-1185">Reference proteome</keyword>
<feature type="chain" id="PRO_5036803829" evidence="1">
    <location>
        <begin position="22"/>
        <end position="667"/>
    </location>
</feature>